<dbReference type="SUPFAM" id="SSF52266">
    <property type="entry name" value="SGNH hydrolase"/>
    <property type="match status" value="1"/>
</dbReference>
<evidence type="ECO:0000313" key="2">
    <source>
        <dbReference type="Proteomes" id="UP000189670"/>
    </source>
</evidence>
<name>A0A1V1PFH8_9BACT</name>
<comment type="caution">
    <text evidence="1">The sequence shown here is derived from an EMBL/GenBank/DDBJ whole genome shotgun (WGS) entry which is preliminary data.</text>
</comment>
<dbReference type="PANTHER" id="PTHR30383:SF5">
    <property type="entry name" value="SGNH HYDROLASE-TYPE ESTERASE DOMAIN-CONTAINING PROTEIN"/>
    <property type="match status" value="1"/>
</dbReference>
<dbReference type="Gene3D" id="3.40.50.1110">
    <property type="entry name" value="SGNH hydrolase"/>
    <property type="match status" value="1"/>
</dbReference>
<gene>
    <name evidence="1" type="ORF">OMM_00794</name>
</gene>
<reference evidence="2" key="1">
    <citation type="submission" date="2012-11" db="EMBL/GenBank/DDBJ databases">
        <authorList>
            <person name="Lucero-Rivera Y.E."/>
            <person name="Tovar-Ramirez D."/>
        </authorList>
    </citation>
    <scope>NUCLEOTIDE SEQUENCE [LARGE SCALE GENOMIC DNA]</scope>
    <source>
        <strain evidence="2">Araruama</strain>
    </source>
</reference>
<evidence type="ECO:0008006" key="3">
    <source>
        <dbReference type="Google" id="ProtNLM"/>
    </source>
</evidence>
<dbReference type="EMBL" id="ATBP01000046">
    <property type="protein sequence ID" value="ETR73641.1"/>
    <property type="molecule type" value="Genomic_DNA"/>
</dbReference>
<protein>
    <recommendedName>
        <fullName evidence="3">SGNH hydrolase-type esterase domain-containing protein</fullName>
    </recommendedName>
</protein>
<dbReference type="PANTHER" id="PTHR30383">
    <property type="entry name" value="THIOESTERASE 1/PROTEASE 1/LYSOPHOSPHOLIPASE L1"/>
    <property type="match status" value="1"/>
</dbReference>
<accession>A0A1V1PFH8</accession>
<dbReference type="InterPro" id="IPR051532">
    <property type="entry name" value="Ester_Hydrolysis_Enzymes"/>
</dbReference>
<sequence>MGYIRKSQGTPDLYYIDRGKTQLFAALPIEKKAETIRIFTFGGSATWGLPYGAEGSFSGWLAEIIDDCHPKRHIEIVNTGYPSAPIATARDFAAASLSFQPDIFIVYSGNNEFLLENQILQEAAVSKQMIYWLRRKLKYKSFFFFHADRLYSDYFRTKQIYESSDVQFTDFLESTDARFQYELSEIIYMAHKNHIKVILCTVPCNIRDYEPMHSAWNDHLSDDGFKRAKTILQEMRMAIQNQDIRSAEKAYVSLCFISPGFAQATFEMAHAFLKSGLLLSARQAFIRAKEEDKALVRVKERFNAIIRAAAQKGNQKDVFLFDAQHHFNENSPDGIPGNNLFLDGMHPNLQGHFLIASGIAKILLKNKLIHTEKIDQNTFSYKDFKNKNNRVDKEAPLETIDYFIHLGRLERAEELLSEFEQENTHWQIHYNRAIICFKKRNNECAFHAIMKACQAGTTFSEVLESTKISYPKYYDLIKSFEGETQTVQ</sequence>
<dbReference type="InterPro" id="IPR036514">
    <property type="entry name" value="SGNH_hydro_sf"/>
</dbReference>
<evidence type="ECO:0000313" key="1">
    <source>
        <dbReference type="EMBL" id="ETR73641.1"/>
    </source>
</evidence>
<dbReference type="GO" id="GO:0004622">
    <property type="term" value="F:phosphatidylcholine lysophospholipase activity"/>
    <property type="evidence" value="ECO:0007669"/>
    <property type="project" value="TreeGrafter"/>
</dbReference>
<organism evidence="1 2">
    <name type="scientific">Candidatus Magnetoglobus multicellularis str. Araruama</name>
    <dbReference type="NCBI Taxonomy" id="890399"/>
    <lineage>
        <taxon>Bacteria</taxon>
        <taxon>Pseudomonadati</taxon>
        <taxon>Thermodesulfobacteriota</taxon>
        <taxon>Desulfobacteria</taxon>
        <taxon>Desulfobacterales</taxon>
        <taxon>Desulfobacteraceae</taxon>
        <taxon>Candidatus Magnetoglobus</taxon>
    </lineage>
</organism>
<dbReference type="AlphaFoldDB" id="A0A1V1PFH8"/>
<dbReference type="Proteomes" id="UP000189670">
    <property type="component" value="Unassembled WGS sequence"/>
</dbReference>
<proteinExistence type="predicted"/>